<evidence type="ECO:0000313" key="2">
    <source>
        <dbReference type="Proteomes" id="UP001497382"/>
    </source>
</evidence>
<accession>A0AAV1YT87</accession>
<sequence>MIAFVAFSPLSNCKRVPEEYRFKNGNWILVIGPRY</sequence>
<comment type="caution">
    <text evidence="1">The sequence shown here is derived from an EMBL/GenBank/DDBJ whole genome shotgun (WGS) entry which is preliminary data.</text>
</comment>
<dbReference type="EMBL" id="CAXIEN010000004">
    <property type="protein sequence ID" value="CAL1262109.1"/>
    <property type="molecule type" value="Genomic_DNA"/>
</dbReference>
<dbReference type="AlphaFoldDB" id="A0AAV1YT87"/>
<dbReference type="Proteomes" id="UP001497382">
    <property type="component" value="Unassembled WGS sequence"/>
</dbReference>
<name>A0AAV1YT87_9ARAC</name>
<proteinExistence type="predicted"/>
<protein>
    <submittedName>
        <fullName evidence="1">Uncharacterized protein</fullName>
    </submittedName>
</protein>
<reference evidence="1 2" key="1">
    <citation type="submission" date="2024-04" db="EMBL/GenBank/DDBJ databases">
        <authorList>
            <person name="Rising A."/>
            <person name="Reimegard J."/>
            <person name="Sonavane S."/>
            <person name="Akerstrom W."/>
            <person name="Nylinder S."/>
            <person name="Hedman E."/>
            <person name="Kallberg Y."/>
        </authorList>
    </citation>
    <scope>NUCLEOTIDE SEQUENCE [LARGE SCALE GENOMIC DNA]</scope>
</reference>
<keyword evidence="2" id="KW-1185">Reference proteome</keyword>
<evidence type="ECO:0000313" key="1">
    <source>
        <dbReference type="EMBL" id="CAL1262109.1"/>
    </source>
</evidence>
<organism evidence="1 2">
    <name type="scientific">Larinioides sclopetarius</name>
    <dbReference type="NCBI Taxonomy" id="280406"/>
    <lineage>
        <taxon>Eukaryota</taxon>
        <taxon>Metazoa</taxon>
        <taxon>Ecdysozoa</taxon>
        <taxon>Arthropoda</taxon>
        <taxon>Chelicerata</taxon>
        <taxon>Arachnida</taxon>
        <taxon>Araneae</taxon>
        <taxon>Araneomorphae</taxon>
        <taxon>Entelegynae</taxon>
        <taxon>Araneoidea</taxon>
        <taxon>Araneidae</taxon>
        <taxon>Larinioides</taxon>
    </lineage>
</organism>
<gene>
    <name evidence="1" type="ORF">LARSCL_LOCUS793</name>
</gene>